<organism evidence="1 2">
    <name type="scientific">Pseudomonas syringae pv. maculicola str. ES4326</name>
    <dbReference type="NCBI Taxonomy" id="629265"/>
    <lineage>
        <taxon>Bacteria</taxon>
        <taxon>Pseudomonadati</taxon>
        <taxon>Pseudomonadota</taxon>
        <taxon>Gammaproteobacteria</taxon>
        <taxon>Pseudomonadales</taxon>
        <taxon>Pseudomonadaceae</taxon>
        <taxon>Pseudomonas</taxon>
    </lineage>
</organism>
<accession>A0A8T8BZY4</accession>
<proteinExistence type="predicted"/>
<name>A0A8T8BZY4_PSEYM</name>
<dbReference type="Proteomes" id="UP000003811">
    <property type="component" value="Chromosome"/>
</dbReference>
<evidence type="ECO:0000313" key="1">
    <source>
        <dbReference type="EMBL" id="QHE96851.1"/>
    </source>
</evidence>
<gene>
    <name evidence="1" type="ORF">PMA4326_009595</name>
</gene>
<protein>
    <submittedName>
        <fullName evidence="1">Uncharacterized protein</fullName>
    </submittedName>
</protein>
<dbReference type="AlphaFoldDB" id="A0A8T8BZY4"/>
<evidence type="ECO:0000313" key="2">
    <source>
        <dbReference type="Proteomes" id="UP000003811"/>
    </source>
</evidence>
<sequence>MIWIIDDASKTVLPVPLRSDEAKAARNLFMTRAEAEATLAMELAR</sequence>
<dbReference type="EMBL" id="CP047260">
    <property type="protein sequence ID" value="QHE96851.1"/>
    <property type="molecule type" value="Genomic_DNA"/>
</dbReference>
<reference evidence="1 2" key="1">
    <citation type="journal article" date="2011" name="PLoS Pathog.">
        <title>Dynamic evolution of pathogenicity revealed by sequencing and comparative genomics of 19 Pseudomonas syringae isolates.</title>
        <authorList>
            <person name="Baltrus D.A."/>
            <person name="Nishimura M.T."/>
            <person name="Romanchuk A."/>
            <person name="Chang J.H."/>
            <person name="Mukhtar M.S."/>
            <person name="Cherkis K."/>
            <person name="Roach J."/>
            <person name="Grant S.R."/>
            <person name="Jones C.D."/>
            <person name="Dangl J.L."/>
        </authorList>
    </citation>
    <scope>NUCLEOTIDE SEQUENCE [LARGE SCALE GENOMIC DNA]</scope>
    <source>
        <strain evidence="1 2">ES4326</strain>
    </source>
</reference>
<dbReference type="RefSeq" id="WP_007249804.1">
    <property type="nucleotide sequence ID" value="NZ_CP047260.1"/>
</dbReference>